<evidence type="ECO:0000313" key="2">
    <source>
        <dbReference type="Proteomes" id="UP000697995"/>
    </source>
</evidence>
<dbReference type="InterPro" id="IPR043129">
    <property type="entry name" value="ATPase_NBD"/>
</dbReference>
<dbReference type="Gene3D" id="3.30.420.380">
    <property type="match status" value="1"/>
</dbReference>
<dbReference type="Proteomes" id="UP000697995">
    <property type="component" value="Unassembled WGS sequence"/>
</dbReference>
<reference evidence="1 2" key="1">
    <citation type="journal article" date="2020" name="Microorganisms">
        <title>Osmotic Adaptation and Compatible Solute Biosynthesis of Phototrophic Bacteria as Revealed from Genome Analyses.</title>
        <authorList>
            <person name="Imhoff J.F."/>
            <person name="Rahn T."/>
            <person name="Kunzel S."/>
            <person name="Keller A."/>
            <person name="Neulinger S.C."/>
        </authorList>
    </citation>
    <scope>NUCLEOTIDE SEQUENCE [LARGE SCALE GENOMIC DNA]</scope>
    <source>
        <strain evidence="1 2">DSM 15382</strain>
    </source>
</reference>
<dbReference type="EMBL" id="NRSG01000689">
    <property type="protein sequence ID" value="MBK1662694.1"/>
    <property type="molecule type" value="Genomic_DNA"/>
</dbReference>
<keyword evidence="2" id="KW-1185">Reference proteome</keyword>
<organism evidence="1 2">
    <name type="scientific">Paracraurococcus ruber</name>
    <dbReference type="NCBI Taxonomy" id="77675"/>
    <lineage>
        <taxon>Bacteria</taxon>
        <taxon>Pseudomonadati</taxon>
        <taxon>Pseudomonadota</taxon>
        <taxon>Alphaproteobacteria</taxon>
        <taxon>Acetobacterales</taxon>
        <taxon>Roseomonadaceae</taxon>
        <taxon>Paracraurococcus</taxon>
    </lineage>
</organism>
<dbReference type="SUPFAM" id="SSF53067">
    <property type="entry name" value="Actin-like ATPase domain"/>
    <property type="match status" value="1"/>
</dbReference>
<gene>
    <name evidence="1" type="ORF">CKO45_31460</name>
</gene>
<feature type="non-terminal residue" evidence="1">
    <location>
        <position position="171"/>
    </location>
</feature>
<comment type="caution">
    <text evidence="1">The sequence shown here is derived from an EMBL/GenBank/DDBJ whole genome shotgun (WGS) entry which is preliminary data.</text>
</comment>
<name>A0ABS1D786_9PROT</name>
<dbReference type="RefSeq" id="WP_200306903.1">
    <property type="nucleotide sequence ID" value="NZ_NRSG01000689.1"/>
</dbReference>
<evidence type="ECO:0000313" key="1">
    <source>
        <dbReference type="EMBL" id="MBK1662694.1"/>
    </source>
</evidence>
<sequence length="171" mass="18960">MTPPHLAAAFAWWRGELAGMLPAALRARGPRRVVDLRGEAPMVACRRRGAWQAEAPLEEAAHRLRAEPTLLLAVPEGWVLRRRLRLPEAAEARLAAVLDFELEQHMPFAAAETAWSARIARRLPEEQRIEVEVAILPLRLVAPAAARLRTAGLRAPLVATPDPARPWPALR</sequence>
<protein>
    <submittedName>
        <fullName evidence="1">Uncharacterized protein</fullName>
    </submittedName>
</protein>
<proteinExistence type="predicted"/>
<accession>A0ABS1D786</accession>